<dbReference type="InterPro" id="IPR016181">
    <property type="entry name" value="Acyl_CoA_acyltransferase"/>
</dbReference>
<evidence type="ECO:0008006" key="3">
    <source>
        <dbReference type="Google" id="ProtNLM"/>
    </source>
</evidence>
<proteinExistence type="predicted"/>
<dbReference type="Proteomes" id="UP000608420">
    <property type="component" value="Unassembled WGS sequence"/>
</dbReference>
<dbReference type="SUPFAM" id="SSF55729">
    <property type="entry name" value="Acyl-CoA N-acyltransferases (Nat)"/>
    <property type="match status" value="1"/>
</dbReference>
<organism evidence="1 2">
    <name type="scientific">Paenibacillus aceti</name>
    <dbReference type="NCBI Taxonomy" id="1820010"/>
    <lineage>
        <taxon>Bacteria</taxon>
        <taxon>Bacillati</taxon>
        <taxon>Bacillota</taxon>
        <taxon>Bacilli</taxon>
        <taxon>Bacillales</taxon>
        <taxon>Paenibacillaceae</taxon>
        <taxon>Paenibacillus</taxon>
    </lineage>
</organism>
<gene>
    <name evidence="1" type="ORF">GCM10010913_07980</name>
</gene>
<dbReference type="RefSeq" id="WP_120463218.1">
    <property type="nucleotide sequence ID" value="NZ_BMIW01000004.1"/>
</dbReference>
<protein>
    <recommendedName>
        <fullName evidence="3">N-acetyltransferase domain-containing protein</fullName>
    </recommendedName>
</protein>
<keyword evidence="2" id="KW-1185">Reference proteome</keyword>
<dbReference type="EMBL" id="BMIW01000004">
    <property type="protein sequence ID" value="GGF88940.1"/>
    <property type="molecule type" value="Genomic_DNA"/>
</dbReference>
<comment type="caution">
    <text evidence="1">The sequence shown here is derived from an EMBL/GenBank/DDBJ whole genome shotgun (WGS) entry which is preliminary data.</text>
</comment>
<evidence type="ECO:0000313" key="1">
    <source>
        <dbReference type="EMBL" id="GGF88940.1"/>
    </source>
</evidence>
<dbReference type="Gene3D" id="3.40.630.30">
    <property type="match status" value="1"/>
</dbReference>
<reference evidence="2" key="1">
    <citation type="journal article" date="2019" name="Int. J. Syst. Evol. Microbiol.">
        <title>The Global Catalogue of Microorganisms (GCM) 10K type strain sequencing project: providing services to taxonomists for standard genome sequencing and annotation.</title>
        <authorList>
            <consortium name="The Broad Institute Genomics Platform"/>
            <consortium name="The Broad Institute Genome Sequencing Center for Infectious Disease"/>
            <person name="Wu L."/>
            <person name="Ma J."/>
        </authorList>
    </citation>
    <scope>NUCLEOTIDE SEQUENCE [LARGE SCALE GENOMIC DNA]</scope>
    <source>
        <strain evidence="2">CGMCC 1.15420</strain>
    </source>
</reference>
<accession>A0ABQ1VR56</accession>
<name>A0ABQ1VR56_9BACL</name>
<sequence length="208" mass="24214">MMKRNDPLDEKSSKQLTDIFKDLFGDSDPFPVLKREYKPLPLKKKGDIEYEVSWHTADLEKDGHKVIHVAQNRFGESVMIYRLMYDDGMDDVNIHIKVKVISKDGVKVPDSNVHVHVENKHMDIADIKIEGERVNRGYGSIMMEGLMKIVHEMQIEVITGWISSVDWDHIDRSEHFYRKHGFDCQLDHENKKGTILWVNNELVNGEVN</sequence>
<evidence type="ECO:0000313" key="2">
    <source>
        <dbReference type="Proteomes" id="UP000608420"/>
    </source>
</evidence>